<reference evidence="3" key="2">
    <citation type="submission" date="2020-09" db="EMBL/GenBank/DDBJ databases">
        <authorList>
            <person name="Sun Q."/>
            <person name="Ohkuma M."/>
        </authorList>
    </citation>
    <scope>NUCLEOTIDE SEQUENCE</scope>
    <source>
        <strain evidence="3">JCM 19831</strain>
    </source>
</reference>
<gene>
    <name evidence="3" type="ORF">GCM10007977_039540</name>
</gene>
<proteinExistence type="predicted"/>
<name>A0A917TRS5_9ACTN</name>
<dbReference type="AlphaFoldDB" id="A0A917TRS5"/>
<evidence type="ECO:0000256" key="1">
    <source>
        <dbReference type="SAM" id="MobiDB-lite"/>
    </source>
</evidence>
<feature type="transmembrane region" description="Helical" evidence="2">
    <location>
        <begin position="17"/>
        <end position="39"/>
    </location>
</feature>
<accession>A0A917TRS5</accession>
<dbReference type="PROSITE" id="PS51257">
    <property type="entry name" value="PROKAR_LIPOPROTEIN"/>
    <property type="match status" value="1"/>
</dbReference>
<feature type="compositionally biased region" description="Pro residues" evidence="1">
    <location>
        <begin position="142"/>
        <end position="153"/>
    </location>
</feature>
<sequence length="181" mass="19192">MTGPERSGGRVTRAAKLALFITGAVVLCVVAACGVALALRDWVPGLAGCADITAPTKTAVSTQKVRIEQLWPRLAPVQSVHWQEREARARSCPEIGPMDYVMNGFAVVTAERAEELAQGTVRPSASASPSPGPLPSTAAPPQQVPPDLLPFAPPDPTWVDIGDHLLLDKRSATVYFTRTTS</sequence>
<evidence type="ECO:0000313" key="3">
    <source>
        <dbReference type="EMBL" id="GGM34116.1"/>
    </source>
</evidence>
<comment type="caution">
    <text evidence="3">The sequence shown here is derived from an EMBL/GenBank/DDBJ whole genome shotgun (WGS) entry which is preliminary data.</text>
</comment>
<organism evidence="3 4">
    <name type="scientific">Dactylosporangium sucinum</name>
    <dbReference type="NCBI Taxonomy" id="1424081"/>
    <lineage>
        <taxon>Bacteria</taxon>
        <taxon>Bacillati</taxon>
        <taxon>Actinomycetota</taxon>
        <taxon>Actinomycetes</taxon>
        <taxon>Micromonosporales</taxon>
        <taxon>Micromonosporaceae</taxon>
        <taxon>Dactylosporangium</taxon>
    </lineage>
</organism>
<dbReference type="Proteomes" id="UP000642070">
    <property type="component" value="Unassembled WGS sequence"/>
</dbReference>
<reference evidence="3" key="1">
    <citation type="journal article" date="2014" name="Int. J. Syst. Evol. Microbiol.">
        <title>Complete genome sequence of Corynebacterium casei LMG S-19264T (=DSM 44701T), isolated from a smear-ripened cheese.</title>
        <authorList>
            <consortium name="US DOE Joint Genome Institute (JGI-PGF)"/>
            <person name="Walter F."/>
            <person name="Albersmeier A."/>
            <person name="Kalinowski J."/>
            <person name="Ruckert C."/>
        </authorList>
    </citation>
    <scope>NUCLEOTIDE SEQUENCE</scope>
    <source>
        <strain evidence="3">JCM 19831</strain>
    </source>
</reference>
<evidence type="ECO:0000313" key="4">
    <source>
        <dbReference type="Proteomes" id="UP000642070"/>
    </source>
</evidence>
<dbReference type="EMBL" id="BMPI01000017">
    <property type="protein sequence ID" value="GGM34116.1"/>
    <property type="molecule type" value="Genomic_DNA"/>
</dbReference>
<keyword evidence="2" id="KW-1133">Transmembrane helix</keyword>
<feature type="compositionally biased region" description="Low complexity" evidence="1">
    <location>
        <begin position="123"/>
        <end position="141"/>
    </location>
</feature>
<keyword evidence="2" id="KW-0472">Membrane</keyword>
<evidence type="ECO:0000256" key="2">
    <source>
        <dbReference type="SAM" id="Phobius"/>
    </source>
</evidence>
<feature type="region of interest" description="Disordered" evidence="1">
    <location>
        <begin position="117"/>
        <end position="153"/>
    </location>
</feature>
<keyword evidence="2" id="KW-0812">Transmembrane</keyword>
<protein>
    <submittedName>
        <fullName evidence="3">Uncharacterized protein</fullName>
    </submittedName>
</protein>
<keyword evidence="4" id="KW-1185">Reference proteome</keyword>